<sequence length="766" mass="81081">MTGASKILTVSYGTFSCTLEGFDDPFNTMKAIAEYFRDLAAGDRYFGAEPPTPDAAMLHRIAEREIQRRVEAKIQDNGVILRAGETAAPEGLPAPAAPAPVAPTLAEADSAAEGVAARLQRIRARHASQTAAPAPQTMPIVTVQADLPTPELATPTLAETAPFTPTTAFAETYSEDEHAEDLAPAAASDATLIEIPDQIESILDEAEHVSGPVVESAAEPVVAADLSEEFAELPDAEDFELTALAVAEEAPAPETVAPAFAALVDDEALLASIAEDLDTDQLPAGNETAAFAIPAVEPVEFLADDLADAGMLDETDTAFDEEELLTRLSGLEPDVADEPADLEQILNEEVSEADPILIESVDHIEPETAVESAVVLPAVAEVASEIATETAAKAQRARARVIRIRRVEPVVEAPVAETPADSAATGPASALSDEAEAALQAELAALEAELDDIAGPDPVAGPSAPVIADVDQIAEAETVEPVADLRRHIEVPAEDEAVNRLMAHANSEMGDQETRRRQSTIAHLKAAVAVTVADRGAHDDADSEMSRMEAYRNDLDRVVRPRRPVSEGNTPRPEPIKGEAGQRPTPLVLVSAQRIDRHPATAAEATPAGGGPRVVMPVRPRRTGTASAAAETLVATEATARPLMQEIDQDDLDSDDFLAPEEAENVFAEATSFQDFADQLGATALPDLLEAAAVYCAEVLQRPEFSRPLVMRQIAGLPGQSSTAREDYLRGFGTLLRQGRIAKVKRGMFALTDRSPYLAEARKQVG</sequence>
<dbReference type="AlphaFoldDB" id="A0A6M0QPR5"/>
<dbReference type="EMBL" id="JAAIVJ010000001">
    <property type="protein sequence ID" value="NEY89465.1"/>
    <property type="molecule type" value="Genomic_DNA"/>
</dbReference>
<evidence type="ECO:0000313" key="2">
    <source>
        <dbReference type="EMBL" id="NEY89465.1"/>
    </source>
</evidence>
<protein>
    <recommendedName>
        <fullName evidence="4">Lipoprotein</fullName>
    </recommendedName>
</protein>
<gene>
    <name evidence="2" type="ORF">G4Z14_04075</name>
</gene>
<dbReference type="PROSITE" id="PS51257">
    <property type="entry name" value="PROKAR_LIPOPROTEIN"/>
    <property type="match status" value="1"/>
</dbReference>
<reference evidence="2 3" key="1">
    <citation type="submission" date="2020-02" db="EMBL/GenBank/DDBJ databases">
        <authorList>
            <person name="Chen W.-M."/>
        </authorList>
    </citation>
    <scope>NUCLEOTIDE SEQUENCE [LARGE SCALE GENOMIC DNA]</scope>
    <source>
        <strain evidence="2 3">KMS-5</strain>
    </source>
</reference>
<dbReference type="RefSeq" id="WP_164623461.1">
    <property type="nucleotide sequence ID" value="NZ_JAAIVJ010000001.1"/>
</dbReference>
<proteinExistence type="predicted"/>
<comment type="caution">
    <text evidence="2">The sequence shown here is derived from an EMBL/GenBank/DDBJ whole genome shotgun (WGS) entry which is preliminary data.</text>
</comment>
<keyword evidence="3" id="KW-1185">Reference proteome</keyword>
<feature type="region of interest" description="Disordered" evidence="1">
    <location>
        <begin position="560"/>
        <end position="584"/>
    </location>
</feature>
<name>A0A6M0QPR5_9RHOB</name>
<organism evidence="2 3">
    <name type="scientific">Tabrizicola oligotrophica</name>
    <dbReference type="NCBI Taxonomy" id="2710650"/>
    <lineage>
        <taxon>Bacteria</taxon>
        <taxon>Pseudomonadati</taxon>
        <taxon>Pseudomonadota</taxon>
        <taxon>Alphaproteobacteria</taxon>
        <taxon>Rhodobacterales</taxon>
        <taxon>Paracoccaceae</taxon>
        <taxon>Tabrizicola</taxon>
    </lineage>
</organism>
<evidence type="ECO:0008006" key="4">
    <source>
        <dbReference type="Google" id="ProtNLM"/>
    </source>
</evidence>
<dbReference type="Proteomes" id="UP000477782">
    <property type="component" value="Unassembled WGS sequence"/>
</dbReference>
<evidence type="ECO:0000256" key="1">
    <source>
        <dbReference type="SAM" id="MobiDB-lite"/>
    </source>
</evidence>
<evidence type="ECO:0000313" key="3">
    <source>
        <dbReference type="Proteomes" id="UP000477782"/>
    </source>
</evidence>
<accession>A0A6M0QPR5</accession>